<dbReference type="OrthoDB" id="10249419at2759"/>
<dbReference type="CDD" id="cd07262">
    <property type="entry name" value="VOC_like"/>
    <property type="match status" value="1"/>
</dbReference>
<proteinExistence type="predicted"/>
<evidence type="ECO:0000313" key="4">
    <source>
        <dbReference type="Proteomes" id="UP000756921"/>
    </source>
</evidence>
<dbReference type="PROSITE" id="PS51819">
    <property type="entry name" value="VOC"/>
    <property type="match status" value="1"/>
</dbReference>
<comment type="caution">
    <text evidence="3">The sequence shown here is derived from an EMBL/GenBank/DDBJ whole genome shotgun (WGS) entry which is preliminary data.</text>
</comment>
<dbReference type="EMBL" id="WJXW01000012">
    <property type="protein sequence ID" value="KAF9731553.1"/>
    <property type="molecule type" value="Genomic_DNA"/>
</dbReference>
<dbReference type="InterPro" id="IPR037523">
    <property type="entry name" value="VOC_core"/>
</dbReference>
<feature type="compositionally biased region" description="Polar residues" evidence="1">
    <location>
        <begin position="484"/>
        <end position="494"/>
    </location>
</feature>
<accession>A0A9P6GA69</accession>
<dbReference type="Proteomes" id="UP000756921">
    <property type="component" value="Unassembled WGS sequence"/>
</dbReference>
<dbReference type="SUPFAM" id="SSF54593">
    <property type="entry name" value="Glyoxalase/Bleomycin resistance protein/Dihydroxybiphenyl dioxygenase"/>
    <property type="match status" value="1"/>
</dbReference>
<dbReference type="AlphaFoldDB" id="A0A9P6GA69"/>
<evidence type="ECO:0000259" key="2">
    <source>
        <dbReference type="PROSITE" id="PS51819"/>
    </source>
</evidence>
<evidence type="ECO:0000313" key="3">
    <source>
        <dbReference type="EMBL" id="KAF9731553.1"/>
    </source>
</evidence>
<dbReference type="Gene3D" id="3.10.180.10">
    <property type="entry name" value="2,3-Dihydroxybiphenyl 1,2-Dioxygenase, domain 1"/>
    <property type="match status" value="1"/>
</dbReference>
<feature type="compositionally biased region" description="Low complexity" evidence="1">
    <location>
        <begin position="598"/>
        <end position="613"/>
    </location>
</feature>
<feature type="region of interest" description="Disordered" evidence="1">
    <location>
        <begin position="510"/>
        <end position="734"/>
    </location>
</feature>
<dbReference type="PANTHER" id="PTHR35006">
    <property type="entry name" value="GLYOXALASE FAMILY PROTEIN (AFU_ORTHOLOGUE AFUA_5G14830)"/>
    <property type="match status" value="1"/>
</dbReference>
<feature type="compositionally biased region" description="Basic residues" evidence="1">
    <location>
        <begin position="520"/>
        <end position="540"/>
    </location>
</feature>
<feature type="compositionally biased region" description="Polar residues" evidence="1">
    <location>
        <begin position="671"/>
        <end position="684"/>
    </location>
</feature>
<feature type="region of interest" description="Disordered" evidence="1">
    <location>
        <begin position="459"/>
        <end position="494"/>
    </location>
</feature>
<sequence length="751" mass="79474">MPVSHIGLTVSHLPTSCSFFLSALQPLRYRYIGQQGNQIGLGINNADFFLCQETPGVKAGAAHIAFTAHSRAAVRDFYAAALTAGGRSNGAPASRSDEDGHFNAAILDLDGNSIEVVFRNGPDFRDDGTVIEHSRVIRYRRTVTESFYDDRSVVSSRSTQSLSRQASAPVAPSVAPSAASKAPSVARSVSEPAIPQAPAASDGGNNGGNNGGGASKHIIGALLGAAAGAAVAYAMVASERDSAKKEKDFEAFKTAKAAMASVAQFAQGSGQPKLPQQDPQPAYDTKQLPPVHRNIGDSDSQYSSPRARSVRAIEAAPSDHGPLYTRAPTQISVSRQLEYAPAQSIAPSRVSKYAPASSVAPSKVSEYVPAASVAPSRVSEYVPAASVASSRVSEYVPAASVASSRVSEYVPAASVAPSKAASRSPEPRAIEYVPAASVAPSKAPSRAAELRAIEYDPAASVAPSRLSHRSKTSPELTTAEKARSTVSRAQSAAPSSFISTFVPDEFERRDTDGVSVASHRSSKSKKSSHSKHRSGSRTRAHSPTPSNAPSDAPSKAQSRMGSVIGSILGRGGDNKSIVSNPFRDEYEIDDYTDDDDAYTIAPSDSISQVSSSPSRRKHRSHRSSRDKDEHSVAGSSVSKGSRSSKHSSKSHKSRSSHSSHYHTAEEEFRNSVVSEPSDASTIKPKTSRHPERKDSATDYDEMFDRVQYGSGNVPVRGITPSMIKGGDPEEGKSKSVMGYKMAQRLRAFEGR</sequence>
<reference evidence="3" key="1">
    <citation type="journal article" date="2020" name="Mol. Plant Microbe Interact.">
        <title>Genome Sequence of the Biocontrol Agent Coniothyrium minitans strain Conio (IMI 134523).</title>
        <authorList>
            <person name="Patel D."/>
            <person name="Shittu T.A."/>
            <person name="Baroncelli R."/>
            <person name="Muthumeenakshi S."/>
            <person name="Osborne T.H."/>
            <person name="Janganan T.K."/>
            <person name="Sreenivasaprasad S."/>
        </authorList>
    </citation>
    <scope>NUCLEOTIDE SEQUENCE</scope>
    <source>
        <strain evidence="3">Conio</strain>
    </source>
</reference>
<evidence type="ECO:0000256" key="1">
    <source>
        <dbReference type="SAM" id="MobiDB-lite"/>
    </source>
</evidence>
<feature type="compositionally biased region" description="Low complexity" evidence="1">
    <location>
        <begin position="632"/>
        <end position="641"/>
    </location>
</feature>
<name>A0A9P6GA69_9PLEO</name>
<feature type="compositionally biased region" description="Polar residues" evidence="1">
    <location>
        <begin position="541"/>
        <end position="560"/>
    </location>
</feature>
<feature type="region of interest" description="Disordered" evidence="1">
    <location>
        <begin position="154"/>
        <end position="176"/>
    </location>
</feature>
<feature type="compositionally biased region" description="Acidic residues" evidence="1">
    <location>
        <begin position="586"/>
        <end position="597"/>
    </location>
</feature>
<gene>
    <name evidence="3" type="ORF">PMIN01_10570</name>
</gene>
<feature type="compositionally biased region" description="Basic residues" evidence="1">
    <location>
        <begin position="642"/>
        <end position="660"/>
    </location>
</feature>
<dbReference type="PANTHER" id="PTHR35006:SF3">
    <property type="entry name" value="GLYOXALASE FAMILY PROTEIN (AFU_ORTHOLOGUE AFUA_3G06020)"/>
    <property type="match status" value="1"/>
</dbReference>
<feature type="domain" description="VOC" evidence="2">
    <location>
        <begin position="2"/>
        <end position="119"/>
    </location>
</feature>
<feature type="region of interest" description="Disordered" evidence="1">
    <location>
        <begin position="266"/>
        <end position="287"/>
    </location>
</feature>
<protein>
    <submittedName>
        <fullName evidence="3">Glyoxalase/bleomycin resistance protein/dioxygenase</fullName>
    </submittedName>
</protein>
<organism evidence="3 4">
    <name type="scientific">Paraphaeosphaeria minitans</name>
    <dbReference type="NCBI Taxonomy" id="565426"/>
    <lineage>
        <taxon>Eukaryota</taxon>
        <taxon>Fungi</taxon>
        <taxon>Dikarya</taxon>
        <taxon>Ascomycota</taxon>
        <taxon>Pezizomycotina</taxon>
        <taxon>Dothideomycetes</taxon>
        <taxon>Pleosporomycetidae</taxon>
        <taxon>Pleosporales</taxon>
        <taxon>Massarineae</taxon>
        <taxon>Didymosphaeriaceae</taxon>
        <taxon>Paraphaeosphaeria</taxon>
    </lineage>
</organism>
<dbReference type="InterPro" id="IPR029068">
    <property type="entry name" value="Glyas_Bleomycin-R_OHBP_Dase"/>
</dbReference>
<keyword evidence="4" id="KW-1185">Reference proteome</keyword>